<organism evidence="6 7">
    <name type="scientific">Crassostrea virginica</name>
    <name type="common">Eastern oyster</name>
    <dbReference type="NCBI Taxonomy" id="6565"/>
    <lineage>
        <taxon>Eukaryota</taxon>
        <taxon>Metazoa</taxon>
        <taxon>Spiralia</taxon>
        <taxon>Lophotrochozoa</taxon>
        <taxon>Mollusca</taxon>
        <taxon>Bivalvia</taxon>
        <taxon>Autobranchia</taxon>
        <taxon>Pteriomorphia</taxon>
        <taxon>Ostreida</taxon>
        <taxon>Ostreoidea</taxon>
        <taxon>Ostreidae</taxon>
        <taxon>Crassostrea</taxon>
    </lineage>
</organism>
<dbReference type="Proteomes" id="UP000694844">
    <property type="component" value="Chromosome 7"/>
</dbReference>
<keyword evidence="6" id="KW-1185">Reference proteome</keyword>
<keyword evidence="4" id="KW-0238">DNA-binding</keyword>
<dbReference type="SUPFAM" id="SSF57716">
    <property type="entry name" value="Glucocorticoid receptor-like (DNA-binding domain)"/>
    <property type="match status" value="1"/>
</dbReference>
<dbReference type="GO" id="GO:0008270">
    <property type="term" value="F:zinc ion binding"/>
    <property type="evidence" value="ECO:0007669"/>
    <property type="project" value="UniProtKB-KW"/>
</dbReference>
<dbReference type="GeneID" id="111104349"/>
<evidence type="ECO:0000256" key="3">
    <source>
        <dbReference type="ARBA" id="ARBA00022833"/>
    </source>
</evidence>
<keyword evidence="3" id="KW-0862">Zinc</keyword>
<gene>
    <name evidence="7" type="primary">LOC111104349</name>
</gene>
<dbReference type="AlphaFoldDB" id="A0A8B8ATG5"/>
<evidence type="ECO:0000313" key="7">
    <source>
        <dbReference type="RefSeq" id="XP_022293958.1"/>
    </source>
</evidence>
<reference evidence="7" key="1">
    <citation type="submission" date="2025-08" db="UniProtKB">
        <authorList>
            <consortium name="RefSeq"/>
        </authorList>
    </citation>
    <scope>IDENTIFICATION</scope>
    <source>
        <tissue evidence="7">Whole sample</tissue>
    </source>
</reference>
<evidence type="ECO:0000313" key="6">
    <source>
        <dbReference type="Proteomes" id="UP000694844"/>
    </source>
</evidence>
<dbReference type="Pfam" id="PF05485">
    <property type="entry name" value="THAP"/>
    <property type="match status" value="1"/>
</dbReference>
<accession>A0A8B8ATG5</accession>
<dbReference type="InterPro" id="IPR006612">
    <property type="entry name" value="THAP_Znf"/>
</dbReference>
<dbReference type="RefSeq" id="XP_022293958.1">
    <property type="nucleotide sequence ID" value="XM_022438250.1"/>
</dbReference>
<evidence type="ECO:0000259" key="5">
    <source>
        <dbReference type="Pfam" id="PF05485"/>
    </source>
</evidence>
<proteinExistence type="predicted"/>
<keyword evidence="2" id="KW-0863">Zinc-finger</keyword>
<dbReference type="OrthoDB" id="6496718at2759"/>
<protein>
    <submittedName>
        <fullName evidence="7">Uncharacterized protein LOC111104349 isoform X2</fullName>
    </submittedName>
</protein>
<keyword evidence="1" id="KW-0479">Metal-binding</keyword>
<name>A0A8B8ATG5_CRAVI</name>
<evidence type="ECO:0000256" key="2">
    <source>
        <dbReference type="ARBA" id="ARBA00022771"/>
    </source>
</evidence>
<sequence length="230" mass="26853">MKDVSFVSLPDKRRNKREYYKWLRLIRREASWKTTKYTRICSLHFVKVESSPTLFPYNFKKCTVRPTTNSTMDIHVISDQSSQESVQHTCTSLYEDDAKLPYVIGEVEVKNSEQSSTGYLTKEIHVLPSEHWMPLVDHPYCDVENKDPILISTGCQTDLSFDQMEYMERCINDKDSFFREVFVEKVTKSDSSVRQYTGISSITLLFGLFNIIYSFCPNLKFWNGPKSART</sequence>
<dbReference type="GO" id="GO:0003677">
    <property type="term" value="F:DNA binding"/>
    <property type="evidence" value="ECO:0007669"/>
    <property type="project" value="UniProtKB-KW"/>
</dbReference>
<evidence type="ECO:0000256" key="1">
    <source>
        <dbReference type="ARBA" id="ARBA00022723"/>
    </source>
</evidence>
<feature type="domain" description="THAP-type" evidence="5">
    <location>
        <begin position="4"/>
        <end position="47"/>
    </location>
</feature>
<evidence type="ECO:0000256" key="4">
    <source>
        <dbReference type="ARBA" id="ARBA00023125"/>
    </source>
</evidence>